<evidence type="ECO:0000256" key="2">
    <source>
        <dbReference type="ARBA" id="ARBA00047899"/>
    </source>
</evidence>
<dbReference type="Gene3D" id="3.40.50.150">
    <property type="entry name" value="Vaccinia Virus protein VP39"/>
    <property type="match status" value="1"/>
</dbReference>
<feature type="region of interest" description="Disordered" evidence="4">
    <location>
        <begin position="249"/>
        <end position="271"/>
    </location>
</feature>
<dbReference type="RefSeq" id="WP_382409076.1">
    <property type="nucleotide sequence ID" value="NZ_JBHSGU010000005.1"/>
</dbReference>
<comment type="caution">
    <text evidence="5">The sequence shown here is derived from an EMBL/GenBank/DDBJ whole genome shotgun (WGS) entry which is preliminary data.</text>
</comment>
<comment type="catalytic activity">
    <reaction evidence="2">
        <text>L-threonyl-[protein] + ATP = O-phospho-L-threonyl-[protein] + ADP + H(+)</text>
        <dbReference type="Rhea" id="RHEA:46608"/>
        <dbReference type="Rhea" id="RHEA-COMP:11060"/>
        <dbReference type="Rhea" id="RHEA-COMP:11605"/>
        <dbReference type="ChEBI" id="CHEBI:15378"/>
        <dbReference type="ChEBI" id="CHEBI:30013"/>
        <dbReference type="ChEBI" id="CHEBI:30616"/>
        <dbReference type="ChEBI" id="CHEBI:61977"/>
        <dbReference type="ChEBI" id="CHEBI:456216"/>
        <dbReference type="EC" id="2.7.11.1"/>
    </reaction>
</comment>
<keyword evidence="1" id="KW-0597">Phosphoprotein</keyword>
<reference evidence="6" key="1">
    <citation type="journal article" date="2019" name="Int. J. Syst. Evol. Microbiol.">
        <title>The Global Catalogue of Microorganisms (GCM) 10K type strain sequencing project: providing services to taxonomists for standard genome sequencing and annotation.</title>
        <authorList>
            <consortium name="The Broad Institute Genomics Platform"/>
            <consortium name="The Broad Institute Genome Sequencing Center for Infectious Disease"/>
            <person name="Wu L."/>
            <person name="Ma J."/>
        </authorList>
    </citation>
    <scope>NUCLEOTIDE SEQUENCE [LARGE SCALE GENOMIC DNA]</scope>
    <source>
        <strain evidence="6">KACC 12507</strain>
    </source>
</reference>
<dbReference type="Proteomes" id="UP001595897">
    <property type="component" value="Unassembled WGS sequence"/>
</dbReference>
<evidence type="ECO:0000256" key="4">
    <source>
        <dbReference type="SAM" id="MobiDB-lite"/>
    </source>
</evidence>
<keyword evidence="6" id="KW-1185">Reference proteome</keyword>
<evidence type="ECO:0000313" key="5">
    <source>
        <dbReference type="EMBL" id="MFC4701013.1"/>
    </source>
</evidence>
<dbReference type="PANTHER" id="PTHR22988:SF71">
    <property type="entry name" value="CITRON RHO-INTERACTING KINASE"/>
    <property type="match status" value="1"/>
</dbReference>
<sequence>MSELLKLIGGLHQSFDTVVVAGSTYTSNLKALEKLSAERIIILEPDSRAFAKLEKEASKLDAPLEIKQVALTTSSEEKVSFHQANAVGFSSTELPNKIKKLRPGLTFDKQDVFNIDVKNVKNSFSLDENAANLLILDVNGAEGDLLQQLNPHLFASVIARANTQALYGKSESISKINAIFSENRTPTLLVAETIPPFVNCVIARPAQWHGLKQQSVLSEQEKQIKALTTELNEGREARLIAEKQLREELTQERNNAEEAKHESLAAKETSEKKIKELERSIDLRNDEISEFKKKVTELTSSKLNLEHEHAEHSKSLLIKIDSLSTQINELQSKLTDAEEKNSQLHLEIQQCKNENEKLAVNVEALQSENATLITNIDSETSRSEELQEKLKEERNIQSKLVEEHDKLQNDSKNLTHQIKEKTTDLSKSESLVDSLQKRVDTLSQNLKTSNEKQESALQTLSLNTKLMTKLELDAKDLRKQIKKKDKEQKELKELIRELHEKLKLASAFYQHIEQSYPELITDGT</sequence>
<dbReference type="EMBL" id="JBHSGU010000005">
    <property type="protein sequence ID" value="MFC4701013.1"/>
    <property type="molecule type" value="Genomic_DNA"/>
</dbReference>
<dbReference type="PANTHER" id="PTHR22988">
    <property type="entry name" value="MYOTONIC DYSTROPHY S/T KINASE-RELATED"/>
    <property type="match status" value="1"/>
</dbReference>
<dbReference type="InterPro" id="IPR029063">
    <property type="entry name" value="SAM-dependent_MTases_sf"/>
</dbReference>
<evidence type="ECO:0000313" key="6">
    <source>
        <dbReference type="Proteomes" id="UP001595897"/>
    </source>
</evidence>
<protein>
    <submittedName>
        <fullName evidence="5">Uncharacterized protein</fullName>
    </submittedName>
</protein>
<name>A0ABV9LZZ1_9ALTE</name>
<evidence type="ECO:0000256" key="1">
    <source>
        <dbReference type="ARBA" id="ARBA00022553"/>
    </source>
</evidence>
<gene>
    <name evidence="5" type="ORF">ACFO4O_12640</name>
</gene>
<accession>A0ABV9LZZ1</accession>
<organism evidence="5 6">
    <name type="scientific">Glaciecola siphonariae</name>
    <dbReference type="NCBI Taxonomy" id="521012"/>
    <lineage>
        <taxon>Bacteria</taxon>
        <taxon>Pseudomonadati</taxon>
        <taxon>Pseudomonadota</taxon>
        <taxon>Gammaproteobacteria</taxon>
        <taxon>Alteromonadales</taxon>
        <taxon>Alteromonadaceae</taxon>
        <taxon>Glaciecola</taxon>
    </lineage>
</organism>
<dbReference type="SUPFAM" id="SSF90257">
    <property type="entry name" value="Myosin rod fragments"/>
    <property type="match status" value="1"/>
</dbReference>
<evidence type="ECO:0000256" key="3">
    <source>
        <dbReference type="ARBA" id="ARBA00048679"/>
    </source>
</evidence>
<proteinExistence type="predicted"/>
<dbReference type="InterPro" id="IPR050839">
    <property type="entry name" value="Rho-assoc_Ser/Thr_Kinase"/>
</dbReference>
<comment type="catalytic activity">
    <reaction evidence="3">
        <text>L-seryl-[protein] + ATP = O-phospho-L-seryl-[protein] + ADP + H(+)</text>
        <dbReference type="Rhea" id="RHEA:17989"/>
        <dbReference type="Rhea" id="RHEA-COMP:9863"/>
        <dbReference type="Rhea" id="RHEA-COMP:11604"/>
        <dbReference type="ChEBI" id="CHEBI:15378"/>
        <dbReference type="ChEBI" id="CHEBI:29999"/>
        <dbReference type="ChEBI" id="CHEBI:30616"/>
        <dbReference type="ChEBI" id="CHEBI:83421"/>
        <dbReference type="ChEBI" id="CHEBI:456216"/>
        <dbReference type="EC" id="2.7.11.1"/>
    </reaction>
</comment>